<reference evidence="1 2" key="1">
    <citation type="submission" date="2023-03" db="EMBL/GenBank/DDBJ databases">
        <title>Genome sequence of Lichtheimia ornata CBS 291.66.</title>
        <authorList>
            <person name="Mohabir J.T."/>
            <person name="Shea T.P."/>
            <person name="Kurbessoian T."/>
            <person name="Berby B."/>
            <person name="Fontaine J."/>
            <person name="Livny J."/>
            <person name="Gnirke A."/>
            <person name="Stajich J.E."/>
            <person name="Cuomo C.A."/>
        </authorList>
    </citation>
    <scope>NUCLEOTIDE SEQUENCE [LARGE SCALE GENOMIC DNA]</scope>
    <source>
        <strain evidence="1">CBS 291.66</strain>
    </source>
</reference>
<accession>A0AAD7V3T1</accession>
<gene>
    <name evidence="1" type="ORF">O0I10_006322</name>
</gene>
<dbReference type="SUPFAM" id="SSF48452">
    <property type="entry name" value="TPR-like"/>
    <property type="match status" value="1"/>
</dbReference>
<sequence>MTLSIGFDVIDNLRASASQGQHAHVIQQTFAIVNELQNLQLHLLDLRARSYVACAQFTNALETATTMQEIDPASAIGYLCQGYIHMEQGRYIAASHVYDKALERVDKHDPLYETVQAANTEVIQQGEKRRDFICDLPMEISAFIIQQVFTCDPFDQQRQYVTVSWAWWHRIMASNHLEYTMQAPVPLDETNDMVIQSFNYTCSLTLKACKSPFGAVFQQHRFTCLTTLAVYASRMGAFAETILALQLIGSQLRDLTFVYKADRVIRLQQDYRTRLQYVMEKCPNLISLHCEATIDISGIDHVYPKLRELKLYGVRGTVDGEDMMMIREHMPGLKILDMAITGSTRPLFVKDTWLLRHLSYGDRPTTNPFGNIKQYGEQGLVSF</sequence>
<organism evidence="1 2">
    <name type="scientific">Lichtheimia ornata</name>
    <dbReference type="NCBI Taxonomy" id="688661"/>
    <lineage>
        <taxon>Eukaryota</taxon>
        <taxon>Fungi</taxon>
        <taxon>Fungi incertae sedis</taxon>
        <taxon>Mucoromycota</taxon>
        <taxon>Mucoromycotina</taxon>
        <taxon>Mucoromycetes</taxon>
        <taxon>Mucorales</taxon>
        <taxon>Lichtheimiaceae</taxon>
        <taxon>Lichtheimia</taxon>
    </lineage>
</organism>
<evidence type="ECO:0000313" key="1">
    <source>
        <dbReference type="EMBL" id="KAJ8658051.1"/>
    </source>
</evidence>
<comment type="caution">
    <text evidence="1">The sequence shown here is derived from an EMBL/GenBank/DDBJ whole genome shotgun (WGS) entry which is preliminary data.</text>
</comment>
<dbReference type="InterPro" id="IPR011990">
    <property type="entry name" value="TPR-like_helical_dom_sf"/>
</dbReference>
<evidence type="ECO:0000313" key="2">
    <source>
        <dbReference type="Proteomes" id="UP001234581"/>
    </source>
</evidence>
<dbReference type="EMBL" id="JARTCD010000027">
    <property type="protein sequence ID" value="KAJ8658051.1"/>
    <property type="molecule type" value="Genomic_DNA"/>
</dbReference>
<name>A0AAD7V3T1_9FUNG</name>
<proteinExistence type="predicted"/>
<dbReference type="AlphaFoldDB" id="A0AAD7V3T1"/>
<protein>
    <submittedName>
        <fullName evidence="1">Uncharacterized protein</fullName>
    </submittedName>
</protein>
<dbReference type="RefSeq" id="XP_058342964.1">
    <property type="nucleotide sequence ID" value="XM_058486352.1"/>
</dbReference>
<dbReference type="GeneID" id="83213733"/>
<dbReference type="Gene3D" id="1.25.40.10">
    <property type="entry name" value="Tetratricopeptide repeat domain"/>
    <property type="match status" value="1"/>
</dbReference>
<keyword evidence="2" id="KW-1185">Reference proteome</keyword>
<dbReference type="Proteomes" id="UP001234581">
    <property type="component" value="Unassembled WGS sequence"/>
</dbReference>